<evidence type="ECO:0000256" key="1">
    <source>
        <dbReference type="ARBA" id="ARBA00012156"/>
    </source>
</evidence>
<evidence type="ECO:0000256" key="5">
    <source>
        <dbReference type="ARBA" id="ARBA00023315"/>
    </source>
</evidence>
<name>A0A9D1N6G1_9FIRM</name>
<accession>A0A9D1N6G1</accession>
<reference evidence="8" key="2">
    <citation type="journal article" date="2021" name="PeerJ">
        <title>Extensive microbial diversity within the chicken gut microbiome revealed by metagenomics and culture.</title>
        <authorList>
            <person name="Gilroy R."/>
            <person name="Ravi A."/>
            <person name="Getino M."/>
            <person name="Pursley I."/>
            <person name="Horton D.L."/>
            <person name="Alikhan N.F."/>
            <person name="Baker D."/>
            <person name="Gharbi K."/>
            <person name="Hall N."/>
            <person name="Watson M."/>
            <person name="Adriaenssens E.M."/>
            <person name="Foster-Nyarko E."/>
            <person name="Jarju S."/>
            <person name="Secka A."/>
            <person name="Antonio M."/>
            <person name="Oren A."/>
            <person name="Chaudhuri R.R."/>
            <person name="La Ragione R."/>
            <person name="Hildebrand F."/>
            <person name="Pallen M.J."/>
        </authorList>
    </citation>
    <scope>NUCLEOTIDE SEQUENCE</scope>
    <source>
        <strain evidence="8">ChiSjej4B22-8349</strain>
    </source>
</reference>
<dbReference type="PANTHER" id="PTHR11735">
    <property type="entry name" value="TRNA N6-ADENOSINE THREONYLCARBAMOYLTRANSFERASE"/>
    <property type="match status" value="1"/>
</dbReference>
<dbReference type="GO" id="GO:0005829">
    <property type="term" value="C:cytosol"/>
    <property type="evidence" value="ECO:0007669"/>
    <property type="project" value="TreeGrafter"/>
</dbReference>
<evidence type="ECO:0000256" key="2">
    <source>
        <dbReference type="ARBA" id="ARBA00022679"/>
    </source>
</evidence>
<evidence type="ECO:0000313" key="8">
    <source>
        <dbReference type="EMBL" id="HIU96014.1"/>
    </source>
</evidence>
<comment type="caution">
    <text evidence="8">The sequence shown here is derived from an EMBL/GenBank/DDBJ whole genome shotgun (WGS) entry which is preliminary data.</text>
</comment>
<keyword evidence="3" id="KW-0819">tRNA processing</keyword>
<evidence type="ECO:0000256" key="6">
    <source>
        <dbReference type="ARBA" id="ARBA00048117"/>
    </source>
</evidence>
<dbReference type="InterPro" id="IPR017860">
    <property type="entry name" value="Peptidase_M22_CS"/>
</dbReference>
<keyword evidence="2" id="KW-0808">Transferase</keyword>
<dbReference type="EMBL" id="DVOB01000107">
    <property type="protein sequence ID" value="HIU96014.1"/>
    <property type="molecule type" value="Genomic_DNA"/>
</dbReference>
<dbReference type="Pfam" id="PF00814">
    <property type="entry name" value="TsaD"/>
    <property type="match status" value="1"/>
</dbReference>
<feature type="non-terminal residue" evidence="8">
    <location>
        <position position="1"/>
    </location>
</feature>
<sequence length="284" mass="31160">KVKQGEKGLRQSDALFQHIKNLPRLLEETMNIHQHDFDAVAYSSKPRPMENSYMPVFLAGEGYGKAIAAALRVPAFEFSHQEGHIEAIKAYSRHRDKERVLACHFSGGTCEVLRVKDNDRGYDIDIVGGSMDISFGQVLDRLGVQLGMPFPAGEEMDRIAVNADSESQCLTPVKVNDGWINLSGIDTQARRTLADMYISDATPVIRELFHKMSDAIVAMIKQCTEKTGISDVIMAGGVTASSFIKEAISRAPESTGIDVEFGDGKLAQDNAVGIALLGGRFLWR</sequence>
<dbReference type="SUPFAM" id="SSF53067">
    <property type="entry name" value="Actin-like ATPase domain"/>
    <property type="match status" value="1"/>
</dbReference>
<evidence type="ECO:0000259" key="7">
    <source>
        <dbReference type="Pfam" id="PF00814"/>
    </source>
</evidence>
<dbReference type="InterPro" id="IPR017861">
    <property type="entry name" value="KAE1/TsaD"/>
</dbReference>
<dbReference type="Gene3D" id="3.30.420.40">
    <property type="match status" value="2"/>
</dbReference>
<dbReference type="InterPro" id="IPR043129">
    <property type="entry name" value="ATPase_NBD"/>
</dbReference>
<evidence type="ECO:0000256" key="4">
    <source>
        <dbReference type="ARBA" id="ARBA00022723"/>
    </source>
</evidence>
<keyword evidence="5" id="KW-0012">Acyltransferase</keyword>
<protein>
    <recommendedName>
        <fullName evidence="1">N(6)-L-threonylcarbamoyladenine synthase</fullName>
        <ecNumber evidence="1">2.3.1.234</ecNumber>
    </recommendedName>
</protein>
<dbReference type="PROSITE" id="PS01016">
    <property type="entry name" value="GLYCOPROTEASE"/>
    <property type="match status" value="1"/>
</dbReference>
<dbReference type="GO" id="GO:0061711">
    <property type="term" value="F:tRNA N(6)-L-threonylcarbamoyladenine synthase activity"/>
    <property type="evidence" value="ECO:0007669"/>
    <property type="project" value="UniProtKB-EC"/>
</dbReference>
<comment type="catalytic activity">
    <reaction evidence="6">
        <text>L-threonylcarbamoyladenylate + adenosine(37) in tRNA = N(6)-L-threonylcarbamoyladenosine(37) in tRNA + AMP + H(+)</text>
        <dbReference type="Rhea" id="RHEA:37059"/>
        <dbReference type="Rhea" id="RHEA-COMP:10162"/>
        <dbReference type="Rhea" id="RHEA-COMP:10163"/>
        <dbReference type="ChEBI" id="CHEBI:15378"/>
        <dbReference type="ChEBI" id="CHEBI:73682"/>
        <dbReference type="ChEBI" id="CHEBI:74411"/>
        <dbReference type="ChEBI" id="CHEBI:74418"/>
        <dbReference type="ChEBI" id="CHEBI:456215"/>
        <dbReference type="EC" id="2.3.1.234"/>
    </reaction>
</comment>
<reference evidence="8" key="1">
    <citation type="submission" date="2020-10" db="EMBL/GenBank/DDBJ databases">
        <authorList>
            <person name="Gilroy R."/>
        </authorList>
    </citation>
    <scope>NUCLEOTIDE SEQUENCE</scope>
    <source>
        <strain evidence="8">ChiSjej4B22-8349</strain>
    </source>
</reference>
<dbReference type="GO" id="GO:0070525">
    <property type="term" value="P:tRNA threonylcarbamoyladenosine metabolic process"/>
    <property type="evidence" value="ECO:0007669"/>
    <property type="project" value="UniProtKB-ARBA"/>
</dbReference>
<proteinExistence type="predicted"/>
<dbReference type="AlphaFoldDB" id="A0A9D1N6G1"/>
<dbReference type="GO" id="GO:0046872">
    <property type="term" value="F:metal ion binding"/>
    <property type="evidence" value="ECO:0007669"/>
    <property type="project" value="UniProtKB-KW"/>
</dbReference>
<organism evidence="8 9">
    <name type="scientific">Candidatus Allocopromorpha excrementipullorum</name>
    <dbReference type="NCBI Taxonomy" id="2840743"/>
    <lineage>
        <taxon>Bacteria</taxon>
        <taxon>Bacillati</taxon>
        <taxon>Bacillota</taxon>
        <taxon>Clostridia</taxon>
        <taxon>Eubacteriales</taxon>
        <taxon>Eubacteriaceae</taxon>
        <taxon>Eubacteriaceae incertae sedis</taxon>
        <taxon>Candidatus Allocopromorpha</taxon>
    </lineage>
</organism>
<dbReference type="PRINTS" id="PR00789">
    <property type="entry name" value="OSIALOPTASE"/>
</dbReference>
<dbReference type="PANTHER" id="PTHR11735:SF11">
    <property type="entry name" value="TRNA THREONYLCARBAMOYLADENOSINE BIOSYNTHESIS PROTEIN TSAB"/>
    <property type="match status" value="1"/>
</dbReference>
<dbReference type="GO" id="GO:0006400">
    <property type="term" value="P:tRNA modification"/>
    <property type="evidence" value="ECO:0007669"/>
    <property type="project" value="UniProtKB-ARBA"/>
</dbReference>
<keyword evidence="4" id="KW-0479">Metal-binding</keyword>
<dbReference type="Proteomes" id="UP000824130">
    <property type="component" value="Unassembled WGS sequence"/>
</dbReference>
<evidence type="ECO:0000313" key="9">
    <source>
        <dbReference type="Proteomes" id="UP000824130"/>
    </source>
</evidence>
<dbReference type="EC" id="2.3.1.234" evidence="1"/>
<dbReference type="InterPro" id="IPR000905">
    <property type="entry name" value="Gcp-like_dom"/>
</dbReference>
<gene>
    <name evidence="8" type="ORF">IAD25_04795</name>
</gene>
<evidence type="ECO:0000256" key="3">
    <source>
        <dbReference type="ARBA" id="ARBA00022694"/>
    </source>
</evidence>
<feature type="domain" description="Gcp-like" evidence="7">
    <location>
        <begin position="16"/>
        <end position="275"/>
    </location>
</feature>